<dbReference type="SMART" id="SM00028">
    <property type="entry name" value="TPR"/>
    <property type="match status" value="4"/>
</dbReference>
<reference evidence="3" key="1">
    <citation type="journal article" date="2019" name="Int. J. Syst. Evol. Microbiol.">
        <title>The Global Catalogue of Microorganisms (GCM) 10K type strain sequencing project: providing services to taxonomists for standard genome sequencing and annotation.</title>
        <authorList>
            <consortium name="The Broad Institute Genomics Platform"/>
            <consortium name="The Broad Institute Genome Sequencing Center for Infectious Disease"/>
            <person name="Wu L."/>
            <person name="Ma J."/>
        </authorList>
    </citation>
    <scope>NUCLEOTIDE SEQUENCE [LARGE SCALE GENOMIC DNA]</scope>
    <source>
        <strain evidence="3">KCTC 32239</strain>
    </source>
</reference>
<protein>
    <recommendedName>
        <fullName evidence="4">Tetratricopeptide repeat protein</fullName>
    </recommendedName>
</protein>
<keyword evidence="1" id="KW-0472">Membrane</keyword>
<organism evidence="2 3">
    <name type="scientific">Cellvibrio zantedeschiae</name>
    <dbReference type="NCBI Taxonomy" id="1237077"/>
    <lineage>
        <taxon>Bacteria</taxon>
        <taxon>Pseudomonadati</taxon>
        <taxon>Pseudomonadota</taxon>
        <taxon>Gammaproteobacteria</taxon>
        <taxon>Cellvibrionales</taxon>
        <taxon>Cellvibrionaceae</taxon>
        <taxon>Cellvibrio</taxon>
    </lineage>
</organism>
<dbReference type="InterPro" id="IPR011990">
    <property type="entry name" value="TPR-like_helical_dom_sf"/>
</dbReference>
<dbReference type="SUPFAM" id="SSF48452">
    <property type="entry name" value="TPR-like"/>
    <property type="match status" value="2"/>
</dbReference>
<sequence>MNNDYKYEQVWRHIAHGQLPNAIELLKELLANEPNSATYHGVLAYCLLLQMRIHAAEYELKIALQLEPNTPFFHLVYARIFYLQNKVKQALAACDQALQLDPENVDVFELKSDILLANKHFKEAFEYIQKISELNPDSVKTAFAFANYYFQTGDNVKAMGFTRAALGLDAQHQHANVLMGRLQLIDGNIAEAEYHARLTIMLNPSSREALSLFADVKARKSIFLGLWWKFNNWISRMKPVNQVGVLIFGYVFFNLLSNIVFDLGYTSASSVVDYAWLAIVVYSWIAIPIYQRMLNKEIETFSFRSDY</sequence>
<comment type="caution">
    <text evidence="2">The sequence shown here is derived from an EMBL/GenBank/DDBJ whole genome shotgun (WGS) entry which is preliminary data.</text>
</comment>
<proteinExistence type="predicted"/>
<evidence type="ECO:0000256" key="1">
    <source>
        <dbReference type="SAM" id="Phobius"/>
    </source>
</evidence>
<dbReference type="Proteomes" id="UP000619761">
    <property type="component" value="Unassembled WGS sequence"/>
</dbReference>
<dbReference type="Pfam" id="PF14559">
    <property type="entry name" value="TPR_19"/>
    <property type="match status" value="1"/>
</dbReference>
<dbReference type="PANTHER" id="PTHR12558:SF44">
    <property type="entry name" value="TETRATRICOPEPTIDE REPEAT-CONTAINING PROTEIN"/>
    <property type="match status" value="1"/>
</dbReference>
<evidence type="ECO:0000313" key="3">
    <source>
        <dbReference type="Proteomes" id="UP000619761"/>
    </source>
</evidence>
<dbReference type="EMBL" id="BMYZ01000003">
    <property type="protein sequence ID" value="GGY83351.1"/>
    <property type="molecule type" value="Genomic_DNA"/>
</dbReference>
<accession>A0ABQ3B850</accession>
<dbReference type="PANTHER" id="PTHR12558">
    <property type="entry name" value="CELL DIVISION CYCLE 16,23,27"/>
    <property type="match status" value="1"/>
</dbReference>
<gene>
    <name evidence="2" type="ORF">GCM10011613_30300</name>
</gene>
<evidence type="ECO:0008006" key="4">
    <source>
        <dbReference type="Google" id="ProtNLM"/>
    </source>
</evidence>
<keyword evidence="3" id="KW-1185">Reference proteome</keyword>
<name>A0ABQ3B850_9GAMM</name>
<dbReference type="RefSeq" id="WP_189420118.1">
    <property type="nucleotide sequence ID" value="NZ_BMYZ01000003.1"/>
</dbReference>
<feature type="transmembrane region" description="Helical" evidence="1">
    <location>
        <begin position="243"/>
        <end position="261"/>
    </location>
</feature>
<keyword evidence="1" id="KW-1133">Transmembrane helix</keyword>
<evidence type="ECO:0000313" key="2">
    <source>
        <dbReference type="EMBL" id="GGY83351.1"/>
    </source>
</evidence>
<dbReference type="InterPro" id="IPR019734">
    <property type="entry name" value="TPR_rpt"/>
</dbReference>
<feature type="transmembrane region" description="Helical" evidence="1">
    <location>
        <begin position="273"/>
        <end position="290"/>
    </location>
</feature>
<dbReference type="Pfam" id="PF13432">
    <property type="entry name" value="TPR_16"/>
    <property type="match status" value="1"/>
</dbReference>
<dbReference type="Gene3D" id="1.25.40.10">
    <property type="entry name" value="Tetratricopeptide repeat domain"/>
    <property type="match status" value="1"/>
</dbReference>
<keyword evidence="1" id="KW-0812">Transmembrane</keyword>